<proteinExistence type="predicted"/>
<evidence type="ECO:0000313" key="2">
    <source>
        <dbReference type="Proteomes" id="UP001341840"/>
    </source>
</evidence>
<sequence>PMKKQEWNRTITSLGGARELESLNLQTQSGNTPIFIADTRMRETLTMRSKATCTSTAASKFISAWSTKQQSRR</sequence>
<dbReference type="Proteomes" id="UP001341840">
    <property type="component" value="Unassembled WGS sequence"/>
</dbReference>
<name>A0ABU6UYV6_9FABA</name>
<gene>
    <name evidence="1" type="ORF">PIB30_097811</name>
</gene>
<comment type="caution">
    <text evidence="1">The sequence shown here is derived from an EMBL/GenBank/DDBJ whole genome shotgun (WGS) entry which is preliminary data.</text>
</comment>
<reference evidence="1 2" key="1">
    <citation type="journal article" date="2023" name="Plants (Basel)">
        <title>Bridging the Gap: Combining Genomics and Transcriptomics Approaches to Understand Stylosanthes scabra, an Orphan Legume from the Brazilian Caatinga.</title>
        <authorList>
            <person name="Ferreira-Neto J.R.C."/>
            <person name="da Silva M.D."/>
            <person name="Binneck E."/>
            <person name="de Melo N.F."/>
            <person name="da Silva R.H."/>
            <person name="de Melo A.L.T.M."/>
            <person name="Pandolfi V."/>
            <person name="Bustamante F.O."/>
            <person name="Brasileiro-Vidal A.C."/>
            <person name="Benko-Iseppon A.M."/>
        </authorList>
    </citation>
    <scope>NUCLEOTIDE SEQUENCE [LARGE SCALE GENOMIC DNA]</scope>
    <source>
        <tissue evidence="1">Leaves</tissue>
    </source>
</reference>
<keyword evidence="2" id="KW-1185">Reference proteome</keyword>
<organism evidence="1 2">
    <name type="scientific">Stylosanthes scabra</name>
    <dbReference type="NCBI Taxonomy" id="79078"/>
    <lineage>
        <taxon>Eukaryota</taxon>
        <taxon>Viridiplantae</taxon>
        <taxon>Streptophyta</taxon>
        <taxon>Embryophyta</taxon>
        <taxon>Tracheophyta</taxon>
        <taxon>Spermatophyta</taxon>
        <taxon>Magnoliopsida</taxon>
        <taxon>eudicotyledons</taxon>
        <taxon>Gunneridae</taxon>
        <taxon>Pentapetalae</taxon>
        <taxon>rosids</taxon>
        <taxon>fabids</taxon>
        <taxon>Fabales</taxon>
        <taxon>Fabaceae</taxon>
        <taxon>Papilionoideae</taxon>
        <taxon>50 kb inversion clade</taxon>
        <taxon>dalbergioids sensu lato</taxon>
        <taxon>Dalbergieae</taxon>
        <taxon>Pterocarpus clade</taxon>
        <taxon>Stylosanthes</taxon>
    </lineage>
</organism>
<dbReference type="EMBL" id="JASCZI010123266">
    <property type="protein sequence ID" value="MED6165253.1"/>
    <property type="molecule type" value="Genomic_DNA"/>
</dbReference>
<protein>
    <submittedName>
        <fullName evidence="1">Uncharacterized protein</fullName>
    </submittedName>
</protein>
<evidence type="ECO:0000313" key="1">
    <source>
        <dbReference type="EMBL" id="MED6165253.1"/>
    </source>
</evidence>
<feature type="non-terminal residue" evidence="1">
    <location>
        <position position="1"/>
    </location>
</feature>
<accession>A0ABU6UYV6</accession>